<dbReference type="InterPro" id="IPR002401">
    <property type="entry name" value="Cyt_P450_E_grp-I"/>
</dbReference>
<dbReference type="Gene3D" id="1.10.630.10">
    <property type="entry name" value="Cytochrome P450"/>
    <property type="match status" value="1"/>
</dbReference>
<keyword evidence="9 14" id="KW-0560">Oxidoreductase</keyword>
<keyword evidence="15" id="KW-1133">Transmembrane helix</keyword>
<dbReference type="InterPro" id="IPR001128">
    <property type="entry name" value="Cyt_P450"/>
</dbReference>
<dbReference type="GO" id="GO:0005506">
    <property type="term" value="F:iron ion binding"/>
    <property type="evidence" value="ECO:0007669"/>
    <property type="project" value="InterPro"/>
</dbReference>
<dbReference type="FunFam" id="1.10.630.10:FF:000042">
    <property type="entry name" value="Cytochrome P450"/>
    <property type="match status" value="1"/>
</dbReference>
<dbReference type="GO" id="GO:0016705">
    <property type="term" value="F:oxidoreductase activity, acting on paired donors, with incorporation or reduction of molecular oxygen"/>
    <property type="evidence" value="ECO:0007669"/>
    <property type="project" value="InterPro"/>
</dbReference>
<evidence type="ECO:0000256" key="15">
    <source>
        <dbReference type="SAM" id="Phobius"/>
    </source>
</evidence>
<dbReference type="Pfam" id="PF00067">
    <property type="entry name" value="p450"/>
    <property type="match status" value="1"/>
</dbReference>
<feature type="transmembrane region" description="Helical" evidence="15">
    <location>
        <begin position="6"/>
        <end position="27"/>
    </location>
</feature>
<dbReference type="InterPro" id="IPR050476">
    <property type="entry name" value="Insect_CytP450_Detox"/>
</dbReference>
<dbReference type="PROSITE" id="PS00086">
    <property type="entry name" value="CYTOCHROME_P450"/>
    <property type="match status" value="1"/>
</dbReference>
<dbReference type="PANTHER" id="PTHR24292">
    <property type="entry name" value="CYTOCHROME P450"/>
    <property type="match status" value="1"/>
</dbReference>
<dbReference type="SUPFAM" id="SSF48264">
    <property type="entry name" value="Cytochrome P450"/>
    <property type="match status" value="1"/>
</dbReference>
<feature type="binding site" description="axial binding residue" evidence="13">
    <location>
        <position position="455"/>
    </location>
    <ligand>
        <name>heme</name>
        <dbReference type="ChEBI" id="CHEBI:30413"/>
    </ligand>
    <ligandPart>
        <name>Fe</name>
        <dbReference type="ChEBI" id="CHEBI:18248"/>
    </ligandPart>
</feature>
<evidence type="ECO:0000256" key="2">
    <source>
        <dbReference type="ARBA" id="ARBA00004174"/>
    </source>
</evidence>
<proteinExistence type="inferred from homology"/>
<keyword evidence="8" id="KW-0492">Microsome</keyword>
<keyword evidence="15" id="KW-0812">Transmembrane</keyword>
<comment type="cofactor">
    <cofactor evidence="1 13">
        <name>heme</name>
        <dbReference type="ChEBI" id="CHEBI:30413"/>
    </cofactor>
</comment>
<reference evidence="16 17" key="1">
    <citation type="journal article" date="2023" name="Insect Mol. Biol.">
        <title>Genome sequencing provides insights into the evolution of gene families encoding plant cell wall-degrading enzymes in longhorned beetles.</title>
        <authorList>
            <person name="Shin N.R."/>
            <person name="Okamura Y."/>
            <person name="Kirsch R."/>
            <person name="Pauchet Y."/>
        </authorList>
    </citation>
    <scope>NUCLEOTIDE SEQUENCE [LARGE SCALE GENOMIC DNA]</scope>
    <source>
        <strain evidence="16">EAD_L_NR</strain>
    </source>
</reference>
<evidence type="ECO:0000256" key="13">
    <source>
        <dbReference type="PIRSR" id="PIRSR602401-1"/>
    </source>
</evidence>
<comment type="similarity">
    <text evidence="4 14">Belongs to the cytochrome P450 family.</text>
</comment>
<accession>A0AAV8VHS5</accession>
<dbReference type="InterPro" id="IPR036396">
    <property type="entry name" value="Cyt_P450_sf"/>
</dbReference>
<keyword evidence="10 13" id="KW-0408">Iron</keyword>
<dbReference type="AlphaFoldDB" id="A0AAV8VHS5"/>
<evidence type="ECO:0000256" key="11">
    <source>
        <dbReference type="ARBA" id="ARBA00023033"/>
    </source>
</evidence>
<keyword evidence="12 15" id="KW-0472">Membrane</keyword>
<comment type="subcellular location">
    <subcellularLocation>
        <location evidence="3">Endoplasmic reticulum membrane</location>
        <topology evidence="3">Peripheral membrane protein</topology>
    </subcellularLocation>
    <subcellularLocation>
        <location evidence="2">Microsome membrane</location>
        <topology evidence="2">Peripheral membrane protein</topology>
    </subcellularLocation>
</comment>
<keyword evidence="11 14" id="KW-0503">Monooxygenase</keyword>
<keyword evidence="17" id="KW-1185">Reference proteome</keyword>
<organism evidence="16 17">
    <name type="scientific">Exocentrus adspersus</name>
    <dbReference type="NCBI Taxonomy" id="1586481"/>
    <lineage>
        <taxon>Eukaryota</taxon>
        <taxon>Metazoa</taxon>
        <taxon>Ecdysozoa</taxon>
        <taxon>Arthropoda</taxon>
        <taxon>Hexapoda</taxon>
        <taxon>Insecta</taxon>
        <taxon>Pterygota</taxon>
        <taxon>Neoptera</taxon>
        <taxon>Endopterygota</taxon>
        <taxon>Coleoptera</taxon>
        <taxon>Polyphaga</taxon>
        <taxon>Cucujiformia</taxon>
        <taxon>Chrysomeloidea</taxon>
        <taxon>Cerambycidae</taxon>
        <taxon>Lamiinae</taxon>
        <taxon>Acanthocinini</taxon>
        <taxon>Exocentrus</taxon>
    </lineage>
</organism>
<dbReference type="PRINTS" id="PR00385">
    <property type="entry name" value="P450"/>
</dbReference>
<dbReference type="Proteomes" id="UP001159042">
    <property type="component" value="Unassembled WGS sequence"/>
</dbReference>
<dbReference type="PRINTS" id="PR00463">
    <property type="entry name" value="EP450I"/>
</dbReference>
<dbReference type="GO" id="GO:0004497">
    <property type="term" value="F:monooxygenase activity"/>
    <property type="evidence" value="ECO:0007669"/>
    <property type="project" value="UniProtKB-KW"/>
</dbReference>
<name>A0AAV8VHS5_9CUCU</name>
<evidence type="ECO:0000313" key="16">
    <source>
        <dbReference type="EMBL" id="KAJ8913630.1"/>
    </source>
</evidence>
<dbReference type="GO" id="GO:0020037">
    <property type="term" value="F:heme binding"/>
    <property type="evidence" value="ECO:0007669"/>
    <property type="project" value="InterPro"/>
</dbReference>
<evidence type="ECO:0000256" key="8">
    <source>
        <dbReference type="ARBA" id="ARBA00022848"/>
    </source>
</evidence>
<evidence type="ECO:0000256" key="5">
    <source>
        <dbReference type="ARBA" id="ARBA00022617"/>
    </source>
</evidence>
<gene>
    <name evidence="16" type="ORF">NQ315_007347</name>
</gene>
<dbReference type="EMBL" id="JANEYG010000089">
    <property type="protein sequence ID" value="KAJ8913630.1"/>
    <property type="molecule type" value="Genomic_DNA"/>
</dbReference>
<evidence type="ECO:0000256" key="6">
    <source>
        <dbReference type="ARBA" id="ARBA00022723"/>
    </source>
</evidence>
<evidence type="ECO:0000256" key="1">
    <source>
        <dbReference type="ARBA" id="ARBA00001971"/>
    </source>
</evidence>
<evidence type="ECO:0000256" key="14">
    <source>
        <dbReference type="RuleBase" id="RU000461"/>
    </source>
</evidence>
<evidence type="ECO:0000313" key="17">
    <source>
        <dbReference type="Proteomes" id="UP001159042"/>
    </source>
</evidence>
<evidence type="ECO:0000256" key="4">
    <source>
        <dbReference type="ARBA" id="ARBA00010617"/>
    </source>
</evidence>
<evidence type="ECO:0008006" key="18">
    <source>
        <dbReference type="Google" id="ProtNLM"/>
    </source>
</evidence>
<protein>
    <recommendedName>
        <fullName evidence="18">Cytochrome P450</fullName>
    </recommendedName>
</protein>
<evidence type="ECO:0000256" key="9">
    <source>
        <dbReference type="ARBA" id="ARBA00023002"/>
    </source>
</evidence>
<comment type="caution">
    <text evidence="16">The sequence shown here is derived from an EMBL/GenBank/DDBJ whole genome shotgun (WGS) entry which is preliminary data.</text>
</comment>
<dbReference type="InterPro" id="IPR017972">
    <property type="entry name" value="Cyt_P450_CS"/>
</dbReference>
<dbReference type="CDD" id="cd11056">
    <property type="entry name" value="CYP6-like"/>
    <property type="match status" value="1"/>
</dbReference>
<evidence type="ECO:0000256" key="7">
    <source>
        <dbReference type="ARBA" id="ARBA00022824"/>
    </source>
</evidence>
<keyword evidence="7" id="KW-0256">Endoplasmic reticulum</keyword>
<evidence type="ECO:0000256" key="10">
    <source>
        <dbReference type="ARBA" id="ARBA00023004"/>
    </source>
</evidence>
<sequence>MVLYTGSFCVDLLAVTTALVAVAYAYFKWTYQYWKRQNVPYIEPRIPFGSLRNPFAESGGEQIMEFYKEAKSKGWKYCGIYSVLTPTLLIVDLDLIKLVLSKDFQYFTDRGAYVNERDDPVGCHLFAIGGSKWRNLRAKLTPTFTSGKLKSMFQTLVDCGLVLEKYIEQNVTTNKEPVDIKNILACFSTDVIGSCAFGLNCNSFKDPNSAFRKYGNKIFSISKLRGLQMMIVTSFPSMGKVLGIRQVPKDVADFFTKVVQDTVTYREKNNVMRKDFLQLLIDLRRDDEAGHENKGDGNSLSMEEMVAQSFVFFAAGFETSASTTTFALFELATHPEIQDRVRAEINEVLAQHDNQISYDSINDMKYLGQVIDETMRLRSVARLLRRVCNKDYKVPGEDLVIEKGTRVIVSIRGTQYDEEYWENPQEFNPDRFSEEKKKNMNQYTHMPFGQGPRACIGERFGLMQVKVGLTCLLRKFKVNLSEKTKLPLKMSASSVVASAEGGIWLNFEKI</sequence>
<keyword evidence="6 13" id="KW-0479">Metal-binding</keyword>
<dbReference type="GO" id="GO:0005789">
    <property type="term" value="C:endoplasmic reticulum membrane"/>
    <property type="evidence" value="ECO:0007669"/>
    <property type="project" value="UniProtKB-SubCell"/>
</dbReference>
<evidence type="ECO:0000256" key="3">
    <source>
        <dbReference type="ARBA" id="ARBA00004406"/>
    </source>
</evidence>
<keyword evidence="5 13" id="KW-0349">Heme</keyword>
<dbReference type="PANTHER" id="PTHR24292:SF100">
    <property type="entry name" value="CYTOCHROME P450 6A16, ISOFORM B-RELATED"/>
    <property type="match status" value="1"/>
</dbReference>
<evidence type="ECO:0000256" key="12">
    <source>
        <dbReference type="ARBA" id="ARBA00023136"/>
    </source>
</evidence>